<dbReference type="EMBL" id="JAOCBV010000001">
    <property type="protein sequence ID" value="MDH0757673.1"/>
    <property type="molecule type" value="Genomic_DNA"/>
</dbReference>
<evidence type="ECO:0000313" key="8">
    <source>
        <dbReference type="Proteomes" id="UP000577346"/>
    </source>
</evidence>
<evidence type="ECO:0000313" key="5">
    <source>
        <dbReference type="EMBL" id="WEA22659.1"/>
    </source>
</evidence>
<dbReference type="Proteomes" id="UP001217631">
    <property type="component" value="Chromosome"/>
</dbReference>
<protein>
    <submittedName>
        <fullName evidence="1">Uncharacterized protein</fullName>
    </submittedName>
</protein>
<dbReference type="GeneID" id="72420743"/>
<dbReference type="EMBL" id="JACGDA010000008">
    <property type="protein sequence ID" value="MBA6147094.1"/>
    <property type="molecule type" value="Genomic_DNA"/>
</dbReference>
<dbReference type="Proteomes" id="UP001375228">
    <property type="component" value="Chromosome"/>
</dbReference>
<keyword evidence="11" id="KW-1185">Reference proteome</keyword>
<dbReference type="EMBL" id="CP146691">
    <property type="protein sequence ID" value="WWY23175.1"/>
    <property type="molecule type" value="Genomic_DNA"/>
</dbReference>
<reference evidence="4 10" key="2">
    <citation type="submission" date="2022-09" db="EMBL/GenBank/DDBJ databases">
        <title>Intensive care unit water sources are persistently colonized with multi-drug resistant bacteria and are the site of extensive horizontal gene transfer of antibiotic resistance genes.</title>
        <authorList>
            <person name="Diorio-Toth L."/>
        </authorList>
    </citation>
    <scope>NUCLEOTIDE SEQUENCE [LARGE SCALE GENOMIC DNA]</scope>
    <source>
        <strain evidence="4 10">GD03901</strain>
    </source>
</reference>
<gene>
    <name evidence="2" type="ORF">H4B97_17545</name>
    <name evidence="3" type="ORF">H4C15_06155</name>
    <name evidence="1" type="ORF">H4C44_02090</name>
    <name evidence="4" type="ORF">N5C70_13285</name>
    <name evidence="5" type="ORF">PWA60_10850</name>
    <name evidence="6" type="ORF">V9385_11475</name>
</gene>
<evidence type="ECO:0000313" key="9">
    <source>
        <dbReference type="Proteomes" id="UP000590738"/>
    </source>
</evidence>
<reference evidence="6 11" key="4">
    <citation type="submission" date="2024-03" db="EMBL/GenBank/DDBJ databases">
        <title>Pseudomonas juntendi.</title>
        <authorList>
            <person name="Liu Y."/>
        </authorList>
    </citation>
    <scope>NUCLEOTIDE SEQUENCE [LARGE SCALE GENOMIC DNA]</scope>
    <source>
        <strain evidence="6 11">L4046hy</strain>
    </source>
</reference>
<dbReference type="EMBL" id="JACGCU010000002">
    <property type="protein sequence ID" value="MBA6057968.1"/>
    <property type="molecule type" value="Genomic_DNA"/>
</dbReference>
<evidence type="ECO:0000313" key="6">
    <source>
        <dbReference type="EMBL" id="WWY23175.1"/>
    </source>
</evidence>
<evidence type="ECO:0000313" key="2">
    <source>
        <dbReference type="EMBL" id="MBA6144247.1"/>
    </source>
</evidence>
<dbReference type="Proteomes" id="UP001160152">
    <property type="component" value="Unassembled WGS sequence"/>
</dbReference>
<sequence length="56" mass="6242">MTIVAETLAQLAQALKAQGARRIADLTFIRAPYRCGKRWICSVVRRGAGRKLIKQS</sequence>
<evidence type="ECO:0000313" key="1">
    <source>
        <dbReference type="EMBL" id="MBA6057968.1"/>
    </source>
</evidence>
<dbReference type="RefSeq" id="WP_009686627.1">
    <property type="nucleotide sequence ID" value="NZ_BLJG01000104.1"/>
</dbReference>
<reference evidence="7 8" key="1">
    <citation type="submission" date="2020-07" db="EMBL/GenBank/DDBJ databases">
        <title>Diversity of carbapenemase encoding genes among Pseudomonas putida group clinical isolates in a tertiary Brazilian hospital.</title>
        <authorList>
            <person name="Alberto-Lei F."/>
            <person name="Nodari C.S."/>
            <person name="Streling A.P."/>
            <person name="Paulino J.T."/>
            <person name="Bessa-Neto F.O."/>
            <person name="Cayo R."/>
            <person name="Gales A.C."/>
        </authorList>
    </citation>
    <scope>NUCLEOTIDE SEQUENCE [LARGE SCALE GENOMIC DNA]</scope>
    <source>
        <strain evidence="3 8">11213</strain>
        <strain evidence="2 9">12273</strain>
        <strain evidence="1 7">14535</strain>
    </source>
</reference>
<accession>A0A7W2JFF2</accession>
<evidence type="ECO:0000313" key="4">
    <source>
        <dbReference type="EMBL" id="MDH0757673.1"/>
    </source>
</evidence>
<dbReference type="EMBL" id="JACGCZ010000030">
    <property type="protein sequence ID" value="MBA6144247.1"/>
    <property type="molecule type" value="Genomic_DNA"/>
</dbReference>
<dbReference type="Proteomes" id="UP000556620">
    <property type="component" value="Unassembled WGS sequence"/>
</dbReference>
<evidence type="ECO:0000313" key="7">
    <source>
        <dbReference type="Proteomes" id="UP000556620"/>
    </source>
</evidence>
<evidence type="ECO:0000313" key="11">
    <source>
        <dbReference type="Proteomes" id="UP001375228"/>
    </source>
</evidence>
<dbReference type="Proteomes" id="UP000590738">
    <property type="component" value="Unassembled WGS sequence"/>
</dbReference>
<evidence type="ECO:0000313" key="3">
    <source>
        <dbReference type="EMBL" id="MBA6147094.1"/>
    </source>
</evidence>
<dbReference type="EMBL" id="CP118677">
    <property type="protein sequence ID" value="WEA22659.1"/>
    <property type="molecule type" value="Genomic_DNA"/>
</dbReference>
<proteinExistence type="predicted"/>
<reference evidence="5" key="3">
    <citation type="submission" date="2023-02" db="EMBL/GenBank/DDBJ databases">
        <title>tmexCD-toprJ-like cluster.</title>
        <authorList>
            <person name="Gao X."/>
            <person name="Wang C."/>
            <person name="Liu J."/>
        </authorList>
    </citation>
    <scope>NUCLEOTIDE SEQUENCE</scope>
    <source>
        <strain evidence="5">GDW21C697WI</strain>
    </source>
</reference>
<dbReference type="AlphaFoldDB" id="A0A7W2JFF2"/>
<evidence type="ECO:0000313" key="10">
    <source>
        <dbReference type="Proteomes" id="UP001160152"/>
    </source>
</evidence>
<organism evidence="1 7">
    <name type="scientific">Pseudomonas juntendi</name>
    <dbReference type="NCBI Taxonomy" id="2666183"/>
    <lineage>
        <taxon>Bacteria</taxon>
        <taxon>Pseudomonadati</taxon>
        <taxon>Pseudomonadota</taxon>
        <taxon>Gammaproteobacteria</taxon>
        <taxon>Pseudomonadales</taxon>
        <taxon>Pseudomonadaceae</taxon>
        <taxon>Pseudomonas</taxon>
    </lineage>
</organism>
<name>A0A7W2JFF2_9PSED</name>
<dbReference type="Proteomes" id="UP000577346">
    <property type="component" value="Unassembled WGS sequence"/>
</dbReference>